<dbReference type="InterPro" id="IPR000212">
    <property type="entry name" value="DNA_helicase_UvrD/REP"/>
</dbReference>
<keyword evidence="18" id="KW-1185">Reference proteome</keyword>
<comment type="catalytic activity">
    <reaction evidence="13">
        <text>ATP + H2O = ADP + phosphate + H(+)</text>
        <dbReference type="Rhea" id="RHEA:13065"/>
        <dbReference type="ChEBI" id="CHEBI:15377"/>
        <dbReference type="ChEBI" id="CHEBI:15378"/>
        <dbReference type="ChEBI" id="CHEBI:30616"/>
        <dbReference type="ChEBI" id="CHEBI:43474"/>
        <dbReference type="ChEBI" id="CHEBI:456216"/>
        <dbReference type="EC" id="5.6.2.4"/>
    </reaction>
</comment>
<keyword evidence="10" id="KW-0413">Isomerase</keyword>
<evidence type="ECO:0000256" key="3">
    <source>
        <dbReference type="ARBA" id="ARBA00022763"/>
    </source>
</evidence>
<protein>
    <recommendedName>
        <fullName evidence="12">DNA 3'-5' helicase</fullName>
        <ecNumber evidence="12">5.6.2.4</ecNumber>
    </recommendedName>
</protein>
<evidence type="ECO:0000256" key="2">
    <source>
        <dbReference type="ARBA" id="ARBA00022741"/>
    </source>
</evidence>
<keyword evidence="4 14" id="KW-0378">Hydrolase</keyword>
<evidence type="ECO:0000256" key="4">
    <source>
        <dbReference type="ARBA" id="ARBA00022801"/>
    </source>
</evidence>
<keyword evidence="7 14" id="KW-0067">ATP-binding</keyword>
<evidence type="ECO:0000256" key="13">
    <source>
        <dbReference type="ARBA" id="ARBA00048988"/>
    </source>
</evidence>
<gene>
    <name evidence="17" type="ORF">MUN68_017310</name>
</gene>
<dbReference type="Proteomes" id="UP001202717">
    <property type="component" value="Chromosome"/>
</dbReference>
<proteinExistence type="predicted"/>
<keyword evidence="6" id="KW-0269">Exonuclease</keyword>
<dbReference type="Pfam" id="PF13361">
    <property type="entry name" value="UvrD_C"/>
    <property type="match status" value="2"/>
</dbReference>
<dbReference type="Gene3D" id="3.90.320.10">
    <property type="match status" value="1"/>
</dbReference>
<evidence type="ECO:0000256" key="1">
    <source>
        <dbReference type="ARBA" id="ARBA00022722"/>
    </source>
</evidence>
<comment type="catalytic activity">
    <reaction evidence="11">
        <text>Couples ATP hydrolysis with the unwinding of duplex DNA by translocating in the 3'-5' direction.</text>
        <dbReference type="EC" id="5.6.2.4"/>
    </reaction>
</comment>
<dbReference type="Pfam" id="PF00580">
    <property type="entry name" value="UvrD-helicase"/>
    <property type="match status" value="1"/>
</dbReference>
<evidence type="ECO:0000256" key="9">
    <source>
        <dbReference type="ARBA" id="ARBA00023204"/>
    </source>
</evidence>
<dbReference type="InterPro" id="IPR014016">
    <property type="entry name" value="UvrD-like_ATP-bd"/>
</dbReference>
<evidence type="ECO:0000256" key="11">
    <source>
        <dbReference type="ARBA" id="ARBA00034617"/>
    </source>
</evidence>
<dbReference type="PROSITE" id="PS51198">
    <property type="entry name" value="UVRD_HELICASE_ATP_BIND"/>
    <property type="match status" value="1"/>
</dbReference>
<dbReference type="InterPro" id="IPR014017">
    <property type="entry name" value="DNA_helicase_UvrD-like_C"/>
</dbReference>
<dbReference type="Gene3D" id="3.40.50.300">
    <property type="entry name" value="P-loop containing nucleotide triphosphate hydrolases"/>
    <property type="match status" value="3"/>
</dbReference>
<evidence type="ECO:0000256" key="6">
    <source>
        <dbReference type="ARBA" id="ARBA00022839"/>
    </source>
</evidence>
<keyword evidence="3" id="KW-0227">DNA damage</keyword>
<evidence type="ECO:0000256" key="10">
    <source>
        <dbReference type="ARBA" id="ARBA00023235"/>
    </source>
</evidence>
<evidence type="ECO:0000259" key="16">
    <source>
        <dbReference type="PROSITE" id="PS51217"/>
    </source>
</evidence>
<dbReference type="EMBL" id="CP116221">
    <property type="protein sequence ID" value="WCO01805.1"/>
    <property type="molecule type" value="Genomic_DNA"/>
</dbReference>
<evidence type="ECO:0000313" key="17">
    <source>
        <dbReference type="EMBL" id="WCO01805.1"/>
    </source>
</evidence>
<keyword evidence="9" id="KW-0234">DNA repair</keyword>
<reference evidence="17 18" key="1">
    <citation type="submission" date="2023-01" db="EMBL/GenBank/DDBJ databases">
        <title>Psychroserpens ponticola sp. nov., isolated from seawater.</title>
        <authorList>
            <person name="Kristyanto S."/>
            <person name="Jung J."/>
            <person name="Kim J.M."/>
            <person name="Jeon C.O."/>
        </authorList>
    </citation>
    <scope>NUCLEOTIDE SEQUENCE [LARGE SCALE GENOMIC DNA]</scope>
    <source>
        <strain evidence="17 18">MSW6</strain>
    </source>
</reference>
<organism evidence="17 18">
    <name type="scientific">Psychroserpens ponticola</name>
    <dbReference type="NCBI Taxonomy" id="2932268"/>
    <lineage>
        <taxon>Bacteria</taxon>
        <taxon>Pseudomonadati</taxon>
        <taxon>Bacteroidota</taxon>
        <taxon>Flavobacteriia</taxon>
        <taxon>Flavobacteriales</taxon>
        <taxon>Flavobacteriaceae</taxon>
        <taxon>Psychroserpens</taxon>
    </lineage>
</organism>
<name>A0ABY7RYN2_9FLAO</name>
<evidence type="ECO:0000313" key="18">
    <source>
        <dbReference type="Proteomes" id="UP001202717"/>
    </source>
</evidence>
<feature type="domain" description="UvrD-like helicase ATP-binding" evidence="15">
    <location>
        <begin position="1"/>
        <end position="471"/>
    </location>
</feature>
<evidence type="ECO:0000256" key="14">
    <source>
        <dbReference type="PROSITE-ProRule" id="PRU00560"/>
    </source>
</evidence>
<evidence type="ECO:0000256" key="12">
    <source>
        <dbReference type="ARBA" id="ARBA00034808"/>
    </source>
</evidence>
<feature type="domain" description="UvrD-like helicase C-terminal" evidence="16">
    <location>
        <begin position="485"/>
        <end position="735"/>
    </location>
</feature>
<dbReference type="InterPro" id="IPR011604">
    <property type="entry name" value="PDDEXK-like_dom_sf"/>
</dbReference>
<keyword evidence="5 14" id="KW-0347">Helicase</keyword>
<dbReference type="EC" id="5.6.2.4" evidence="12"/>
<keyword evidence="2 14" id="KW-0547">Nucleotide-binding</keyword>
<evidence type="ECO:0000259" key="15">
    <source>
        <dbReference type="PROSITE" id="PS51198"/>
    </source>
</evidence>
<evidence type="ECO:0000256" key="7">
    <source>
        <dbReference type="ARBA" id="ARBA00022840"/>
    </source>
</evidence>
<accession>A0ABY7RYN2</accession>
<evidence type="ECO:0000256" key="8">
    <source>
        <dbReference type="ARBA" id="ARBA00023125"/>
    </source>
</evidence>
<dbReference type="RefSeq" id="WP_272792391.1">
    <property type="nucleotide sequence ID" value="NZ_CP116221.1"/>
</dbReference>
<dbReference type="PANTHER" id="PTHR11070:SF67">
    <property type="entry name" value="DNA 3'-5' HELICASE"/>
    <property type="match status" value="1"/>
</dbReference>
<sequence>MQKQTPFTIYNASAGSGKTYTLVQDYLKILFTSNSLLTFRNILALTFTNKAVGEMKERIIDTLKTFSDASILSSSNSMFETIAKDLNLEPKGLHEKSKLLLHTMVHNYAAFDISTIDKFNHKLIRTFAHDLKLPVDFEVELDTKNMLGKAVDKLIEKAGSDKELTKVLVDFAIEKTDDDKSWDISYDFNTIAELLINENEIPYIDQLKDKTLNDFNALKTNLQKQYRTHSDQVVEVAKKTLELISQSQIEHADFSSSYLPKHFIKLADGNFNVSFAPKWQNDLLEGFPIYPKKVSDDVGETIEGIRQQLIDAFHETKNAVFQIKFLKNALNNITPLSVLGAIKKTLDELKLEDNLLLISEFNAIINNEIREQPTPFIYERIGEKFKHYFIDEFQDTSELQWENLIPLVDSAITGQNLKGETGTAMIVGDAKQAIYRWRGGRAEQFIDLYSEGNPFHIDKTVENLPSNYRSYKRIVEFNNTFFSHISSFAFSNEQHQHIYKNAHQELVFENEGYVELSFLNIDDEDKNELQCDAVLNRIEKAQQNGFALKDICIIVRRKKEGIAIAEYLSSKHYSIISSETLMLKNSPEVNFIVHLLTLAIQPKNDEIKIELLSYLAEYKLSLDDKHAFFSQLIHNDIFNLFKALKDFGYTFDFNRFLQLPIYEAIESIIRQFNLNASSNAYIQFFLDEVLDYSQKYNTSLSGFLEFWDRKKESLSIVSPQGENAVQIMTIHKSKGLEFPVVIFPYANQNIYFDLNPKVWIPVEKDNFNGFSHLYLNQNKDLKDYNETSNTIYNDYQSELELDSINLLYVVLTRAIEHLYIISELDLDKKTQTEKLKHYSGLFINYLKTTNHWNDNTLTYSFGNPIKTSEKQKETHNTIYQNEFISTAKEEHNLNIVTSSGYLWNTLQEKAIEKGNLIHDIMSEIKTIDDVEHVLKGFENLGKVNTLQYDELKVTVYDIINHSQLQPYFNSEHTIYNEQDIMTKEGYLLRPDRVVINAKNEAVIIDYKTGLTNPIHQEQLYDYQLVLEDMNFKVIKKILIYINDVITIKEF</sequence>
<dbReference type="PROSITE" id="PS51217">
    <property type="entry name" value="UVRD_HELICASE_CTER"/>
    <property type="match status" value="1"/>
</dbReference>
<keyword evidence="8" id="KW-0238">DNA-binding</keyword>
<dbReference type="SUPFAM" id="SSF52540">
    <property type="entry name" value="P-loop containing nucleoside triphosphate hydrolases"/>
    <property type="match status" value="1"/>
</dbReference>
<feature type="binding site" evidence="14">
    <location>
        <begin position="12"/>
        <end position="19"/>
    </location>
    <ligand>
        <name>ATP</name>
        <dbReference type="ChEBI" id="CHEBI:30616"/>
    </ligand>
</feature>
<dbReference type="Gene3D" id="1.10.3170.10">
    <property type="entry name" value="Recbcd, chain B, domain 2"/>
    <property type="match status" value="1"/>
</dbReference>
<dbReference type="InterPro" id="IPR027417">
    <property type="entry name" value="P-loop_NTPase"/>
</dbReference>
<evidence type="ECO:0000256" key="5">
    <source>
        <dbReference type="ARBA" id="ARBA00022806"/>
    </source>
</evidence>
<keyword evidence="1" id="KW-0540">Nuclease</keyword>
<dbReference type="PANTHER" id="PTHR11070">
    <property type="entry name" value="UVRD / RECB / PCRA DNA HELICASE FAMILY MEMBER"/>
    <property type="match status" value="1"/>
</dbReference>